<name>A0ACB9C8Q4_9ASTR</name>
<reference evidence="2" key="1">
    <citation type="journal article" date="2022" name="Mol. Ecol. Resour.">
        <title>The genomes of chicory, endive, great burdock and yacon provide insights into Asteraceae palaeo-polyploidization history and plant inulin production.</title>
        <authorList>
            <person name="Fan W."/>
            <person name="Wang S."/>
            <person name="Wang H."/>
            <person name="Wang A."/>
            <person name="Jiang F."/>
            <person name="Liu H."/>
            <person name="Zhao H."/>
            <person name="Xu D."/>
            <person name="Zhang Y."/>
        </authorList>
    </citation>
    <scope>NUCLEOTIDE SEQUENCE [LARGE SCALE GENOMIC DNA]</scope>
    <source>
        <strain evidence="2">cv. Yunnan</strain>
    </source>
</reference>
<dbReference type="EMBL" id="CM042038">
    <property type="protein sequence ID" value="KAI3730563.1"/>
    <property type="molecule type" value="Genomic_DNA"/>
</dbReference>
<gene>
    <name evidence="1" type="ORF">L1987_61734</name>
</gene>
<proteinExistence type="predicted"/>
<sequence>MGALTSCLTTLCQSPNCLQQTLHFFFKHTHTHARTHVHTQILSYLLLANHGFGWPLSPSDQFQPNRTLFHHDLILT</sequence>
<organism evidence="1 2">
    <name type="scientific">Smallanthus sonchifolius</name>
    <dbReference type="NCBI Taxonomy" id="185202"/>
    <lineage>
        <taxon>Eukaryota</taxon>
        <taxon>Viridiplantae</taxon>
        <taxon>Streptophyta</taxon>
        <taxon>Embryophyta</taxon>
        <taxon>Tracheophyta</taxon>
        <taxon>Spermatophyta</taxon>
        <taxon>Magnoliopsida</taxon>
        <taxon>eudicotyledons</taxon>
        <taxon>Gunneridae</taxon>
        <taxon>Pentapetalae</taxon>
        <taxon>asterids</taxon>
        <taxon>campanulids</taxon>
        <taxon>Asterales</taxon>
        <taxon>Asteraceae</taxon>
        <taxon>Asteroideae</taxon>
        <taxon>Heliantheae alliance</taxon>
        <taxon>Millerieae</taxon>
        <taxon>Smallanthus</taxon>
    </lineage>
</organism>
<reference evidence="1 2" key="2">
    <citation type="journal article" date="2022" name="Mol. Ecol. Resour.">
        <title>The genomes of chicory, endive, great burdock and yacon provide insights into Asteraceae paleo-polyploidization history and plant inulin production.</title>
        <authorList>
            <person name="Fan W."/>
            <person name="Wang S."/>
            <person name="Wang H."/>
            <person name="Wang A."/>
            <person name="Jiang F."/>
            <person name="Liu H."/>
            <person name="Zhao H."/>
            <person name="Xu D."/>
            <person name="Zhang Y."/>
        </authorList>
    </citation>
    <scope>NUCLEOTIDE SEQUENCE [LARGE SCALE GENOMIC DNA]</scope>
    <source>
        <strain evidence="2">cv. Yunnan</strain>
        <tissue evidence="1">Leaves</tissue>
    </source>
</reference>
<evidence type="ECO:0000313" key="2">
    <source>
        <dbReference type="Proteomes" id="UP001056120"/>
    </source>
</evidence>
<comment type="caution">
    <text evidence="1">The sequence shown here is derived from an EMBL/GenBank/DDBJ whole genome shotgun (WGS) entry which is preliminary data.</text>
</comment>
<protein>
    <submittedName>
        <fullName evidence="1">Uncharacterized protein</fullName>
    </submittedName>
</protein>
<keyword evidence="2" id="KW-1185">Reference proteome</keyword>
<accession>A0ACB9C8Q4</accession>
<dbReference type="Proteomes" id="UP001056120">
    <property type="component" value="Linkage Group LG21"/>
</dbReference>
<evidence type="ECO:0000313" key="1">
    <source>
        <dbReference type="EMBL" id="KAI3730563.1"/>
    </source>
</evidence>